<evidence type="ECO:0000256" key="1">
    <source>
        <dbReference type="ARBA" id="ARBA00023125"/>
    </source>
</evidence>
<name>A0A9X0UFZ4_9PROT</name>
<dbReference type="GO" id="GO:0003677">
    <property type="term" value="F:DNA binding"/>
    <property type="evidence" value="ECO:0007669"/>
    <property type="project" value="UniProtKB-UniRule"/>
</dbReference>
<accession>A0A9X0UFZ4</accession>
<dbReference type="GO" id="GO:0006355">
    <property type="term" value="P:regulation of DNA-templated transcription"/>
    <property type="evidence" value="ECO:0007669"/>
    <property type="project" value="InterPro"/>
</dbReference>
<gene>
    <name evidence="4" type="ORF">H7965_24180</name>
</gene>
<proteinExistence type="predicted"/>
<evidence type="ECO:0000259" key="3">
    <source>
        <dbReference type="PROSITE" id="PS51755"/>
    </source>
</evidence>
<dbReference type="InterPro" id="IPR016032">
    <property type="entry name" value="Sig_transdc_resp-reg_C-effctor"/>
</dbReference>
<dbReference type="SUPFAM" id="SSF46894">
    <property type="entry name" value="C-terminal effector domain of the bipartite response regulators"/>
    <property type="match status" value="1"/>
</dbReference>
<organism evidence="4 5">
    <name type="scientific">Siccirubricoccus deserti</name>
    <dbReference type="NCBI Taxonomy" id="2013562"/>
    <lineage>
        <taxon>Bacteria</taxon>
        <taxon>Pseudomonadati</taxon>
        <taxon>Pseudomonadota</taxon>
        <taxon>Alphaproteobacteria</taxon>
        <taxon>Acetobacterales</taxon>
        <taxon>Roseomonadaceae</taxon>
        <taxon>Siccirubricoccus</taxon>
    </lineage>
</organism>
<protein>
    <submittedName>
        <fullName evidence="4">Winged helix-turn-helix domain-containing protein</fullName>
    </submittedName>
</protein>
<dbReference type="Gene3D" id="1.10.10.10">
    <property type="entry name" value="Winged helix-like DNA-binding domain superfamily/Winged helix DNA-binding domain"/>
    <property type="match status" value="1"/>
</dbReference>
<dbReference type="Proteomes" id="UP000600101">
    <property type="component" value="Unassembled WGS sequence"/>
</dbReference>
<comment type="caution">
    <text evidence="4">The sequence shown here is derived from an EMBL/GenBank/DDBJ whole genome shotgun (WGS) entry which is preliminary data.</text>
</comment>
<keyword evidence="1 2" id="KW-0238">DNA-binding</keyword>
<dbReference type="InterPro" id="IPR001867">
    <property type="entry name" value="OmpR/PhoB-type_DNA-bd"/>
</dbReference>
<dbReference type="PROSITE" id="PS51755">
    <property type="entry name" value="OMPR_PHOB"/>
    <property type="match status" value="1"/>
</dbReference>
<dbReference type="Gene3D" id="3.40.50.10070">
    <property type="entry name" value="TolB, N-terminal domain"/>
    <property type="match status" value="1"/>
</dbReference>
<dbReference type="Gene3D" id="1.25.40.10">
    <property type="entry name" value="Tetratricopeptide repeat domain"/>
    <property type="match status" value="1"/>
</dbReference>
<evidence type="ECO:0000313" key="5">
    <source>
        <dbReference type="Proteomes" id="UP000600101"/>
    </source>
</evidence>
<evidence type="ECO:0000313" key="4">
    <source>
        <dbReference type="EMBL" id="MBC4018388.1"/>
    </source>
</evidence>
<sequence>MAAGEAGVEPILCFGRWRLLPGSRKLLTGDVAVPLGNRAFDLLLALVDARGAVVTKDELLRRVWRGVVVEEANLQVQVSMLRKVLGDEAQVLIVTVPGHGYRFTGAVSEEGHLAPGGAVTPAPRGTRPVVAVLPFANLTGDPGQSYYADGIADDLTTALSHLRWFSVISRNSSFTYKDRPVDVRIAGRELGVGYVLEGSVRAFGGQVRIAVQLCETEAGRHIWAERFDGQLGEIFALQDRITEAVAGAIVPNLHRAEVERARAKPTESLGAYDLYLRALPYRFAGRKDNDEALRLLLRAIELDPTFSAAKGALAGQLVLRATQGWASAVEVEEAVGCARDLVREGGADDPTSLAWAAHALTFLGRDYEAGAAAADRAVLLAPNSGFCLYLGAWNRLYVGDWQTAVSWTERAMRLSPVDPEMAFFTTCLGAAYFVGERYEASAAWVHRAITQNRDYLVPYRLLATSLALLGRLEEARAALPGLLAVAPGYTLADAAAHTAFRGTVRERYLAGLRLAGLSE</sequence>
<keyword evidence="5" id="KW-1185">Reference proteome</keyword>
<dbReference type="InterPro" id="IPR036388">
    <property type="entry name" value="WH-like_DNA-bd_sf"/>
</dbReference>
<dbReference type="EMBL" id="JACOMF010000052">
    <property type="protein sequence ID" value="MBC4018388.1"/>
    <property type="molecule type" value="Genomic_DNA"/>
</dbReference>
<dbReference type="InterPro" id="IPR011990">
    <property type="entry name" value="TPR-like_helical_dom_sf"/>
</dbReference>
<dbReference type="SUPFAM" id="SSF48452">
    <property type="entry name" value="TPR-like"/>
    <property type="match status" value="1"/>
</dbReference>
<dbReference type="GO" id="GO:0000160">
    <property type="term" value="P:phosphorelay signal transduction system"/>
    <property type="evidence" value="ECO:0007669"/>
    <property type="project" value="InterPro"/>
</dbReference>
<dbReference type="CDD" id="cd00383">
    <property type="entry name" value="trans_reg_C"/>
    <property type="match status" value="1"/>
</dbReference>
<dbReference type="AlphaFoldDB" id="A0A9X0UFZ4"/>
<feature type="DNA-binding region" description="OmpR/PhoB-type" evidence="2">
    <location>
        <begin position="9"/>
        <end position="105"/>
    </location>
</feature>
<dbReference type="Pfam" id="PF00486">
    <property type="entry name" value="Trans_reg_C"/>
    <property type="match status" value="1"/>
</dbReference>
<dbReference type="SMART" id="SM00862">
    <property type="entry name" value="Trans_reg_C"/>
    <property type="match status" value="1"/>
</dbReference>
<evidence type="ECO:0000256" key="2">
    <source>
        <dbReference type="PROSITE-ProRule" id="PRU01091"/>
    </source>
</evidence>
<dbReference type="RefSeq" id="WP_186773140.1">
    <property type="nucleotide sequence ID" value="NZ_JACOMF010000052.1"/>
</dbReference>
<feature type="domain" description="OmpR/PhoB-type" evidence="3">
    <location>
        <begin position="9"/>
        <end position="105"/>
    </location>
</feature>
<reference evidence="4" key="1">
    <citation type="submission" date="2020-08" db="EMBL/GenBank/DDBJ databases">
        <authorList>
            <person name="Hu Y."/>
            <person name="Nguyen S.V."/>
            <person name="Li F."/>
            <person name="Fanning S."/>
        </authorList>
    </citation>
    <scope>NUCLEOTIDE SEQUENCE</scope>
    <source>
        <strain evidence="4">SYSU D8009</strain>
    </source>
</reference>